<evidence type="ECO:0000256" key="2">
    <source>
        <dbReference type="ARBA" id="ARBA00022448"/>
    </source>
</evidence>
<dbReference type="Gene3D" id="2.40.420.20">
    <property type="match status" value="1"/>
</dbReference>
<organism evidence="7 8">
    <name type="scientific">Gluconobacter thailandicus NBRC 3257</name>
    <dbReference type="NCBI Taxonomy" id="1381097"/>
    <lineage>
        <taxon>Bacteria</taxon>
        <taxon>Pseudomonadati</taxon>
        <taxon>Pseudomonadota</taxon>
        <taxon>Alphaproteobacteria</taxon>
        <taxon>Acetobacterales</taxon>
        <taxon>Acetobacteraceae</taxon>
        <taxon>Gluconobacter</taxon>
    </lineage>
</organism>
<dbReference type="Pfam" id="PF25984">
    <property type="entry name" value="BSH_YknX"/>
    <property type="match status" value="1"/>
</dbReference>
<keyword evidence="8" id="KW-1185">Reference proteome</keyword>
<evidence type="ECO:0000259" key="5">
    <source>
        <dbReference type="Pfam" id="PF25975"/>
    </source>
</evidence>
<comment type="caution">
    <text evidence="7">The sequence shown here is derived from an EMBL/GenBank/DDBJ whole genome shotgun (WGS) entry which is preliminary data.</text>
</comment>
<feature type="signal peptide" evidence="3">
    <location>
        <begin position="1"/>
        <end position="21"/>
    </location>
</feature>
<dbReference type="InterPro" id="IPR051909">
    <property type="entry name" value="MFP_Cation_Efflux"/>
</dbReference>
<dbReference type="Pfam" id="PF25954">
    <property type="entry name" value="Beta-barrel_RND_2"/>
    <property type="match status" value="1"/>
</dbReference>
<feature type="domain" description="YknX-like barrel-sandwich hybrid" evidence="6">
    <location>
        <begin position="77"/>
        <end position="216"/>
    </location>
</feature>
<dbReference type="NCBIfam" id="TIGR01730">
    <property type="entry name" value="RND_mfp"/>
    <property type="match status" value="1"/>
</dbReference>
<feature type="domain" description="CusB-like beta-barrel" evidence="4">
    <location>
        <begin position="229"/>
        <end position="306"/>
    </location>
</feature>
<dbReference type="InterPro" id="IPR058792">
    <property type="entry name" value="Beta-barrel_RND_2"/>
</dbReference>
<gene>
    <name evidence="7" type="ORF">NBRC3257_2655</name>
</gene>
<evidence type="ECO:0000313" key="8">
    <source>
        <dbReference type="Proteomes" id="UP000018209"/>
    </source>
</evidence>
<evidence type="ECO:0000259" key="4">
    <source>
        <dbReference type="Pfam" id="PF25954"/>
    </source>
</evidence>
<dbReference type="RefSeq" id="WP_007283307.1">
    <property type="nucleotide sequence ID" value="NZ_BASM01000034.1"/>
</dbReference>
<dbReference type="SUPFAM" id="SSF111369">
    <property type="entry name" value="HlyD-like secretion proteins"/>
    <property type="match status" value="1"/>
</dbReference>
<dbReference type="Gene3D" id="2.40.30.170">
    <property type="match status" value="1"/>
</dbReference>
<comment type="similarity">
    <text evidence="1">Belongs to the membrane fusion protein (MFP) (TC 8.A.1) family.</text>
</comment>
<reference evidence="7 8" key="1">
    <citation type="submission" date="2013-08" db="EMBL/GenBank/DDBJ databases">
        <title>Gluconobacter thailandicus NBRC 3257 whole genome sequence.</title>
        <authorList>
            <person name="Matsutani M."/>
            <person name="Yakushi T."/>
            <person name="Matsushita K."/>
        </authorList>
    </citation>
    <scope>NUCLEOTIDE SEQUENCE [LARGE SCALE GENOMIC DNA]</scope>
    <source>
        <strain evidence="7 8">NBRC 3257</strain>
    </source>
</reference>
<dbReference type="InterPro" id="IPR058639">
    <property type="entry name" value="BSH_YknX-like"/>
</dbReference>
<name>A0ABQ0IZM7_GLUTH</name>
<dbReference type="Proteomes" id="UP000018209">
    <property type="component" value="Unassembled WGS sequence"/>
</dbReference>
<dbReference type="InterPro" id="IPR058649">
    <property type="entry name" value="CzcB_C"/>
</dbReference>
<protein>
    <submittedName>
        <fullName evidence="7">Cation efflux protein</fullName>
    </submittedName>
</protein>
<dbReference type="InterPro" id="IPR006143">
    <property type="entry name" value="RND_pump_MFP"/>
</dbReference>
<sequence>MKKITCLAGLLMAGFVQPVRAETPSWLLPLKVDPAAQKNANFLISPASFGDVHATIAAMATVTADMSRVVVIRPAGSGKVTDVLVTPGQRVHQGQTLINYTDHTLHELHLQRMQAQAALASAKAAVVEADQAYRRGLTLAGTTVSTGEVKRRLAALQQDRSVVVAREADMGIIRHRVKEEFTSVTEKIVQDEASSLISPVDGVVQTVNTSAASDINPGEALATIVDLSTVWIVAQVRPQEASQLAIGDAVSVRPSGDAFAKPFIVRITTIDGLTDPVTGLVRVVCVVKSSEGQLRPGGMLDASINTTRTVHGLVVPASAIERVDGHTVLYVKTGQQAFQPHEVKLLLENDEQAVVEGDVPEGALIVGNGSFMLKSMALLGSDED</sequence>
<evidence type="ECO:0000313" key="7">
    <source>
        <dbReference type="EMBL" id="GAD27656.1"/>
    </source>
</evidence>
<keyword evidence="3" id="KW-0732">Signal</keyword>
<feature type="domain" description="CzcB-like C-terminal circularly permuted SH3-like" evidence="5">
    <location>
        <begin position="314"/>
        <end position="374"/>
    </location>
</feature>
<dbReference type="PANTHER" id="PTHR30097">
    <property type="entry name" value="CATION EFFLUX SYSTEM PROTEIN CUSB"/>
    <property type="match status" value="1"/>
</dbReference>
<evidence type="ECO:0000259" key="6">
    <source>
        <dbReference type="Pfam" id="PF25984"/>
    </source>
</evidence>
<accession>A0ABQ0IZM7</accession>
<proteinExistence type="inferred from homology"/>
<keyword evidence="2" id="KW-0813">Transport</keyword>
<evidence type="ECO:0000256" key="3">
    <source>
        <dbReference type="SAM" id="SignalP"/>
    </source>
</evidence>
<dbReference type="EMBL" id="BASM01000034">
    <property type="protein sequence ID" value="GAD27656.1"/>
    <property type="molecule type" value="Genomic_DNA"/>
</dbReference>
<dbReference type="PANTHER" id="PTHR30097:SF4">
    <property type="entry name" value="SLR6042 PROTEIN"/>
    <property type="match status" value="1"/>
</dbReference>
<feature type="chain" id="PRO_5047517304" evidence="3">
    <location>
        <begin position="22"/>
        <end position="384"/>
    </location>
</feature>
<dbReference type="Gene3D" id="2.40.50.100">
    <property type="match status" value="1"/>
</dbReference>
<dbReference type="Pfam" id="PF25975">
    <property type="entry name" value="CzcB_C"/>
    <property type="match status" value="1"/>
</dbReference>
<evidence type="ECO:0000256" key="1">
    <source>
        <dbReference type="ARBA" id="ARBA00009477"/>
    </source>
</evidence>